<dbReference type="Gene3D" id="3.90.550.10">
    <property type="entry name" value="Spore Coat Polysaccharide Biosynthesis Protein SpsA, Chain A"/>
    <property type="match status" value="1"/>
</dbReference>
<sequence>MAKAFTYWLSKNSAFVKRFRQWNNRRNDALRQKKRLKEKQSYKGNLAVLAIMKNEESGLREWIDHHLDQGAGKIFLIDNGSTDGSRKIAESFVEGGRVEYIYLPKKWHQLEHYWEVIERFNIRQDFEWLLTADIDEFWFCKDGSKISDRLSDFIGTDVIYTNWSVFGSNGLDRQPESVRKSFVMRHPQLGPHQMTKWICRTSALKTFSQLHIHKIKDACSSKTISENEIFQLNHYQIQSREFFEKVKMRRGDAVNSIHDDTRDWDYFESVDKDCDLEDNRLRQIVMQEK</sequence>
<geneLocation type="plasmid" evidence="7 8">
    <name>pROLI127</name>
</geneLocation>
<dbReference type="Pfam" id="PF01697">
    <property type="entry name" value="Glyco_transf_92"/>
    <property type="match status" value="1"/>
</dbReference>
<keyword evidence="2" id="KW-0328">Glycosyltransferase</keyword>
<reference evidence="7 8" key="1">
    <citation type="submission" date="2024-01" db="EMBL/GenBank/DDBJ databases">
        <title>Roseobacter fucihabitans sp. nov., isolated from the brown alga Fucus spiralis.</title>
        <authorList>
            <person name="Hahnke S."/>
            <person name="Berger M."/>
            <person name="Schlingloff A."/>
            <person name="Athale I."/>
            <person name="Neumann-Schaal M."/>
            <person name="Adenaya A."/>
            <person name="Poehlein A."/>
            <person name="Daniel R."/>
            <person name="Pertersen J."/>
            <person name="Brinkhoff T."/>
        </authorList>
    </citation>
    <scope>NUCLEOTIDE SEQUENCE [LARGE SCALE GENOMIC DNA]</scope>
    <source>
        <strain evidence="7 8">B14</strain>
        <plasmid evidence="7 8">pROLI127</plasmid>
    </source>
</reference>
<keyword evidence="7" id="KW-0614">Plasmid</keyword>
<protein>
    <recommendedName>
        <fullName evidence="9">Glycosyl transferase family 2</fullName>
    </recommendedName>
</protein>
<dbReference type="EMBL" id="CP143424">
    <property type="protein sequence ID" value="WVX51487.1"/>
    <property type="molecule type" value="Genomic_DNA"/>
</dbReference>
<keyword evidence="6" id="KW-0472">Membrane</keyword>
<organism evidence="7 8">
    <name type="scientific">Roseobacter fucihabitans</name>
    <dbReference type="NCBI Taxonomy" id="1537242"/>
    <lineage>
        <taxon>Bacteria</taxon>
        <taxon>Pseudomonadati</taxon>
        <taxon>Pseudomonadota</taxon>
        <taxon>Alphaproteobacteria</taxon>
        <taxon>Rhodobacterales</taxon>
        <taxon>Roseobacteraceae</taxon>
        <taxon>Roseobacter</taxon>
    </lineage>
</organism>
<evidence type="ECO:0008006" key="9">
    <source>
        <dbReference type="Google" id="ProtNLM"/>
    </source>
</evidence>
<dbReference type="Proteomes" id="UP001318682">
    <property type="component" value="Plasmid pROLI127"/>
</dbReference>
<evidence type="ECO:0000256" key="5">
    <source>
        <dbReference type="ARBA" id="ARBA00022989"/>
    </source>
</evidence>
<dbReference type="InterPro" id="IPR029044">
    <property type="entry name" value="Nucleotide-diphossugar_trans"/>
</dbReference>
<evidence type="ECO:0000256" key="6">
    <source>
        <dbReference type="ARBA" id="ARBA00023136"/>
    </source>
</evidence>
<evidence type="ECO:0000256" key="1">
    <source>
        <dbReference type="ARBA" id="ARBA00004167"/>
    </source>
</evidence>
<dbReference type="InterPro" id="IPR008166">
    <property type="entry name" value="Glyco_transf_92"/>
</dbReference>
<evidence type="ECO:0000313" key="7">
    <source>
        <dbReference type="EMBL" id="WVX51487.1"/>
    </source>
</evidence>
<evidence type="ECO:0000313" key="8">
    <source>
        <dbReference type="Proteomes" id="UP001318682"/>
    </source>
</evidence>
<keyword evidence="8" id="KW-1185">Reference proteome</keyword>
<dbReference type="CDD" id="cd00761">
    <property type="entry name" value="Glyco_tranf_GTA_type"/>
    <property type="match status" value="1"/>
</dbReference>
<dbReference type="PANTHER" id="PTHR21461">
    <property type="entry name" value="GLYCOSYLTRANSFERASE FAMILY 92 PROTEIN"/>
    <property type="match status" value="1"/>
</dbReference>
<evidence type="ECO:0000256" key="2">
    <source>
        <dbReference type="ARBA" id="ARBA00022676"/>
    </source>
</evidence>
<comment type="subcellular location">
    <subcellularLocation>
        <location evidence="1">Membrane</location>
        <topology evidence="1">Single-pass membrane protein</topology>
    </subcellularLocation>
</comment>
<keyword evidence="3" id="KW-0808">Transferase</keyword>
<dbReference type="SUPFAM" id="SSF53448">
    <property type="entry name" value="Nucleotide-diphospho-sugar transferases"/>
    <property type="match status" value="1"/>
</dbReference>
<dbReference type="RefSeq" id="WP_187431732.1">
    <property type="nucleotide sequence ID" value="NZ_CP143424.1"/>
</dbReference>
<evidence type="ECO:0000256" key="4">
    <source>
        <dbReference type="ARBA" id="ARBA00022692"/>
    </source>
</evidence>
<dbReference type="PANTHER" id="PTHR21461:SF69">
    <property type="entry name" value="GLYCOSYLTRANSFERASE FAMILY 92 PROTEIN"/>
    <property type="match status" value="1"/>
</dbReference>
<accession>A0ABZ2BZE7</accession>
<keyword evidence="4" id="KW-0812">Transmembrane</keyword>
<gene>
    <name evidence="7" type="ORF">ROLI_045890</name>
</gene>
<evidence type="ECO:0000256" key="3">
    <source>
        <dbReference type="ARBA" id="ARBA00022679"/>
    </source>
</evidence>
<proteinExistence type="predicted"/>
<keyword evidence="5" id="KW-1133">Transmembrane helix</keyword>
<name>A0ABZ2BZE7_9RHOB</name>